<sequence>MSFSYTVFKGSPTEDIVEATTERAALSRNEVHIATTHSGVCGTDLFMRRRDMVLGHEGVGVVKAVGPEVRLLKIGDRVGWGHTTDSCGVCDKCRAGLYSGCPDPSMYSTSSFDTGTFSTGVVVREPYLFRIPDQMKSADAAPMMCAGITVWDVLTQNGCKATDCVGVVGVGGLGHLAIQFAAKLGCQVVAFSGTAAKEEDAMALGAAHFVATKDQTELQLPRKVNHLIITGLSMPDWDLFLPVMETGCTIYPLLATPASAVFSLPHMPFSWQSIRIVYGQGSTATNCDQMLQFAAFHGIKPVIEKFPLTKDGVAESMDKLKEGKIRYRAVLYGEGEG</sequence>
<feature type="domain" description="Enoyl reductase (ER)" evidence="6">
    <location>
        <begin position="10"/>
        <end position="331"/>
    </location>
</feature>
<proteinExistence type="inferred from homology"/>
<dbReference type="InterPro" id="IPR011032">
    <property type="entry name" value="GroES-like_sf"/>
</dbReference>
<dbReference type="SUPFAM" id="SSF50129">
    <property type="entry name" value="GroES-like"/>
    <property type="match status" value="1"/>
</dbReference>
<dbReference type="SMART" id="SM00829">
    <property type="entry name" value="PKS_ER"/>
    <property type="match status" value="1"/>
</dbReference>
<dbReference type="PANTHER" id="PTHR42683">
    <property type="entry name" value="ALDEHYDE REDUCTASE"/>
    <property type="match status" value="1"/>
</dbReference>
<keyword evidence="3 5" id="KW-0862">Zinc</keyword>
<evidence type="ECO:0000313" key="8">
    <source>
        <dbReference type="Proteomes" id="UP001629113"/>
    </source>
</evidence>
<dbReference type="EMBL" id="JBFCZG010000001">
    <property type="protein sequence ID" value="KAL3427771.1"/>
    <property type="molecule type" value="Genomic_DNA"/>
</dbReference>
<dbReference type="CDD" id="cd05283">
    <property type="entry name" value="CAD1"/>
    <property type="match status" value="1"/>
</dbReference>
<name>A0ABR4PWQ6_9HELO</name>
<evidence type="ECO:0000256" key="3">
    <source>
        <dbReference type="ARBA" id="ARBA00022833"/>
    </source>
</evidence>
<organism evidence="7 8">
    <name type="scientific">Phlyctema vagabunda</name>
    <dbReference type="NCBI Taxonomy" id="108571"/>
    <lineage>
        <taxon>Eukaryota</taxon>
        <taxon>Fungi</taxon>
        <taxon>Dikarya</taxon>
        <taxon>Ascomycota</taxon>
        <taxon>Pezizomycotina</taxon>
        <taxon>Leotiomycetes</taxon>
        <taxon>Helotiales</taxon>
        <taxon>Dermateaceae</taxon>
        <taxon>Phlyctema</taxon>
    </lineage>
</organism>
<evidence type="ECO:0000256" key="2">
    <source>
        <dbReference type="ARBA" id="ARBA00022723"/>
    </source>
</evidence>
<evidence type="ECO:0000256" key="4">
    <source>
        <dbReference type="ARBA" id="ARBA00023002"/>
    </source>
</evidence>
<dbReference type="InterPro" id="IPR013149">
    <property type="entry name" value="ADH-like_C"/>
</dbReference>
<accession>A0ABR4PWQ6</accession>
<evidence type="ECO:0000259" key="6">
    <source>
        <dbReference type="SMART" id="SM00829"/>
    </source>
</evidence>
<keyword evidence="8" id="KW-1185">Reference proteome</keyword>
<dbReference type="Pfam" id="PF00107">
    <property type="entry name" value="ADH_zinc_N"/>
    <property type="match status" value="1"/>
</dbReference>
<dbReference type="InterPro" id="IPR036291">
    <property type="entry name" value="NAD(P)-bd_dom_sf"/>
</dbReference>
<dbReference type="PROSITE" id="PS00059">
    <property type="entry name" value="ADH_ZINC"/>
    <property type="match status" value="1"/>
</dbReference>
<dbReference type="InterPro" id="IPR002328">
    <property type="entry name" value="ADH_Zn_CS"/>
</dbReference>
<comment type="similarity">
    <text evidence="5">Belongs to the zinc-containing alcohol dehydrogenase family.</text>
</comment>
<dbReference type="InterPro" id="IPR047109">
    <property type="entry name" value="CAD-like"/>
</dbReference>
<evidence type="ECO:0000313" key="7">
    <source>
        <dbReference type="EMBL" id="KAL3427771.1"/>
    </source>
</evidence>
<dbReference type="PROSITE" id="PS00065">
    <property type="entry name" value="D_2_HYDROXYACID_DH_1"/>
    <property type="match status" value="1"/>
</dbReference>
<dbReference type="Pfam" id="PF08240">
    <property type="entry name" value="ADH_N"/>
    <property type="match status" value="1"/>
</dbReference>
<dbReference type="Gene3D" id="3.40.50.720">
    <property type="entry name" value="NAD(P)-binding Rossmann-like Domain"/>
    <property type="match status" value="1"/>
</dbReference>
<evidence type="ECO:0000256" key="5">
    <source>
        <dbReference type="RuleBase" id="RU361277"/>
    </source>
</evidence>
<dbReference type="Proteomes" id="UP001629113">
    <property type="component" value="Unassembled WGS sequence"/>
</dbReference>
<dbReference type="SUPFAM" id="SSF51735">
    <property type="entry name" value="NAD(P)-binding Rossmann-fold domains"/>
    <property type="match status" value="1"/>
</dbReference>
<keyword evidence="4" id="KW-0560">Oxidoreductase</keyword>
<dbReference type="InterPro" id="IPR013154">
    <property type="entry name" value="ADH-like_N"/>
</dbReference>
<dbReference type="InterPro" id="IPR029752">
    <property type="entry name" value="D-isomer_DH_CS1"/>
</dbReference>
<gene>
    <name evidence="7" type="ORF">PVAG01_01280</name>
</gene>
<reference evidence="7 8" key="1">
    <citation type="submission" date="2024-06" db="EMBL/GenBank/DDBJ databases">
        <title>Complete genome of Phlyctema vagabunda strain 19-DSS-EL-015.</title>
        <authorList>
            <person name="Fiorenzani C."/>
        </authorList>
    </citation>
    <scope>NUCLEOTIDE SEQUENCE [LARGE SCALE GENOMIC DNA]</scope>
    <source>
        <strain evidence="7 8">19-DSS-EL-015</strain>
    </source>
</reference>
<comment type="cofactor">
    <cofactor evidence="1 5">
        <name>Zn(2+)</name>
        <dbReference type="ChEBI" id="CHEBI:29105"/>
    </cofactor>
</comment>
<evidence type="ECO:0000256" key="1">
    <source>
        <dbReference type="ARBA" id="ARBA00001947"/>
    </source>
</evidence>
<comment type="caution">
    <text evidence="7">The sequence shown here is derived from an EMBL/GenBank/DDBJ whole genome shotgun (WGS) entry which is preliminary data.</text>
</comment>
<keyword evidence="2 5" id="KW-0479">Metal-binding</keyword>
<protein>
    <submittedName>
        <fullName evidence="7">Alcohol dehydrogenase</fullName>
    </submittedName>
</protein>
<dbReference type="Gene3D" id="3.90.180.10">
    <property type="entry name" value="Medium-chain alcohol dehydrogenases, catalytic domain"/>
    <property type="match status" value="1"/>
</dbReference>
<dbReference type="InterPro" id="IPR020843">
    <property type="entry name" value="ER"/>
</dbReference>